<keyword evidence="5 8" id="KW-0812">Transmembrane</keyword>
<evidence type="ECO:0000256" key="4">
    <source>
        <dbReference type="ARBA" id="ARBA00022475"/>
    </source>
</evidence>
<dbReference type="GO" id="GO:0033214">
    <property type="term" value="P:siderophore-iron import into cell"/>
    <property type="evidence" value="ECO:0007669"/>
    <property type="project" value="TreeGrafter"/>
</dbReference>
<feature type="transmembrane region" description="Helical" evidence="8">
    <location>
        <begin position="230"/>
        <end position="256"/>
    </location>
</feature>
<dbReference type="GO" id="GO:0005886">
    <property type="term" value="C:plasma membrane"/>
    <property type="evidence" value="ECO:0007669"/>
    <property type="project" value="UniProtKB-SubCell"/>
</dbReference>
<accession>A0A0V8GCJ3</accession>
<sequence length="322" mass="34123">MREMRRILLVAVIVFVTSFVLLSVGSIQLSVTELWQSFFGGKDAFIVQNYRLPRTVLAFLAGASFALAGVILQSVIRNPLISPDVIGVTNGASLFAVLTIALVPDGSLLLTPIAAFIGAALVMLALMMLERGGNVSRSSFALLGIAVSAICASGTEYLLIKFPLQTNDSLVWLAGSLFGKGWQEVLILAPVLVVIGAILFYRHRQLDVLSLSEEVSIGLGLPIQRTRHVFLALAVVLAGVAVATVGAIGFIGLIAPHMARRLVGHKHLAVLPMALLLGGGLLVVADALGRGIHPPLEVPAGLITAIIGVPYFLYLLRRERAS</sequence>
<keyword evidence="3" id="KW-0813">Transport</keyword>
<dbReference type="EMBL" id="LNQL01000006">
    <property type="protein sequence ID" value="KSU47882.1"/>
    <property type="molecule type" value="Genomic_DNA"/>
</dbReference>
<feature type="transmembrane region" description="Helical" evidence="8">
    <location>
        <begin position="7"/>
        <end position="31"/>
    </location>
</feature>
<evidence type="ECO:0000256" key="7">
    <source>
        <dbReference type="ARBA" id="ARBA00023136"/>
    </source>
</evidence>
<dbReference type="PANTHER" id="PTHR30472:SF37">
    <property type="entry name" value="FE(3+) DICITRATE TRANSPORT SYSTEM PERMEASE PROTEIN FECD-RELATED"/>
    <property type="match status" value="1"/>
</dbReference>
<dbReference type="CDD" id="cd06550">
    <property type="entry name" value="TM_ABC_iron-siderophores_like"/>
    <property type="match status" value="1"/>
</dbReference>
<proteinExistence type="inferred from homology"/>
<dbReference type="FunFam" id="1.10.3470.10:FF:000001">
    <property type="entry name" value="Vitamin B12 ABC transporter permease BtuC"/>
    <property type="match status" value="1"/>
</dbReference>
<name>A0A0V8GCJ3_9BACL</name>
<comment type="subcellular location">
    <subcellularLocation>
        <location evidence="1">Cell membrane</location>
        <topology evidence="1">Multi-pass membrane protein</topology>
    </subcellularLocation>
</comment>
<dbReference type="InterPro" id="IPR000522">
    <property type="entry name" value="ABC_transptr_permease_BtuC"/>
</dbReference>
<dbReference type="InterPro" id="IPR037294">
    <property type="entry name" value="ABC_BtuC-like"/>
</dbReference>
<organism evidence="9 10">
    <name type="scientific">Exiguobacterium indicum</name>
    <dbReference type="NCBI Taxonomy" id="296995"/>
    <lineage>
        <taxon>Bacteria</taxon>
        <taxon>Bacillati</taxon>
        <taxon>Bacillota</taxon>
        <taxon>Bacilli</taxon>
        <taxon>Bacillales</taxon>
        <taxon>Bacillales Family XII. Incertae Sedis</taxon>
        <taxon>Exiguobacterium</taxon>
    </lineage>
</organism>
<protein>
    <submittedName>
        <fullName evidence="9">Iron-dicitrate transporter subunit FecD</fullName>
    </submittedName>
</protein>
<feature type="transmembrane region" description="Helical" evidence="8">
    <location>
        <begin position="298"/>
        <end position="316"/>
    </location>
</feature>
<evidence type="ECO:0000256" key="6">
    <source>
        <dbReference type="ARBA" id="ARBA00022989"/>
    </source>
</evidence>
<dbReference type="AlphaFoldDB" id="A0A0V8GCJ3"/>
<comment type="caution">
    <text evidence="9">The sequence shown here is derived from an EMBL/GenBank/DDBJ whole genome shotgun (WGS) entry which is preliminary data.</text>
</comment>
<comment type="similarity">
    <text evidence="2">Belongs to the binding-protein-dependent transport system permease family. FecCD subfamily.</text>
</comment>
<dbReference type="RefSeq" id="WP_058265890.1">
    <property type="nucleotide sequence ID" value="NZ_FMYN01000006.1"/>
</dbReference>
<feature type="transmembrane region" description="Helical" evidence="8">
    <location>
        <begin position="140"/>
        <end position="160"/>
    </location>
</feature>
<feature type="transmembrane region" description="Helical" evidence="8">
    <location>
        <begin position="268"/>
        <end position="292"/>
    </location>
</feature>
<dbReference type="SUPFAM" id="SSF81345">
    <property type="entry name" value="ABC transporter involved in vitamin B12 uptake, BtuC"/>
    <property type="match status" value="1"/>
</dbReference>
<feature type="transmembrane region" description="Helical" evidence="8">
    <location>
        <begin position="109"/>
        <end position="128"/>
    </location>
</feature>
<dbReference type="Proteomes" id="UP000053797">
    <property type="component" value="Unassembled WGS sequence"/>
</dbReference>
<evidence type="ECO:0000256" key="3">
    <source>
        <dbReference type="ARBA" id="ARBA00022448"/>
    </source>
</evidence>
<keyword evidence="7 8" id="KW-0472">Membrane</keyword>
<evidence type="ECO:0000313" key="9">
    <source>
        <dbReference type="EMBL" id="KSU47882.1"/>
    </source>
</evidence>
<evidence type="ECO:0000256" key="2">
    <source>
        <dbReference type="ARBA" id="ARBA00007935"/>
    </source>
</evidence>
<evidence type="ECO:0000256" key="8">
    <source>
        <dbReference type="SAM" id="Phobius"/>
    </source>
</evidence>
<feature type="transmembrane region" description="Helical" evidence="8">
    <location>
        <begin position="51"/>
        <end position="72"/>
    </location>
</feature>
<gene>
    <name evidence="9" type="primary">fecD</name>
    <name evidence="9" type="ORF">AS033_14570</name>
</gene>
<feature type="transmembrane region" description="Helical" evidence="8">
    <location>
        <begin position="84"/>
        <end position="103"/>
    </location>
</feature>
<evidence type="ECO:0000256" key="5">
    <source>
        <dbReference type="ARBA" id="ARBA00022692"/>
    </source>
</evidence>
<keyword evidence="6 8" id="KW-1133">Transmembrane helix</keyword>
<keyword evidence="4" id="KW-1003">Cell membrane</keyword>
<evidence type="ECO:0000313" key="10">
    <source>
        <dbReference type="Proteomes" id="UP000053797"/>
    </source>
</evidence>
<reference evidence="9 10" key="1">
    <citation type="journal article" date="2015" name="Int. J. Syst. Evol. Microbiol.">
        <title>Exiguobacterium enclense sp. nov., isolated from sediment.</title>
        <authorList>
            <person name="Dastager S.G."/>
            <person name="Mawlankar R."/>
            <person name="Sonalkar V.V."/>
            <person name="Thorat M.N."/>
            <person name="Mual P."/>
            <person name="Verma A."/>
            <person name="Krishnamurthi S."/>
            <person name="Tang S.K."/>
            <person name="Li W.J."/>
        </authorList>
    </citation>
    <scope>NUCLEOTIDE SEQUENCE [LARGE SCALE GENOMIC DNA]</scope>
    <source>
        <strain evidence="9 10">NIO-1109</strain>
    </source>
</reference>
<dbReference type="Pfam" id="PF01032">
    <property type="entry name" value="FecCD"/>
    <property type="match status" value="1"/>
</dbReference>
<dbReference type="Gene3D" id="1.10.3470.10">
    <property type="entry name" value="ABC transporter involved in vitamin B12 uptake, BtuC"/>
    <property type="match status" value="1"/>
</dbReference>
<dbReference type="PANTHER" id="PTHR30472">
    <property type="entry name" value="FERRIC ENTEROBACTIN TRANSPORT SYSTEM PERMEASE PROTEIN"/>
    <property type="match status" value="1"/>
</dbReference>
<evidence type="ECO:0000256" key="1">
    <source>
        <dbReference type="ARBA" id="ARBA00004651"/>
    </source>
</evidence>
<dbReference type="GO" id="GO:0022857">
    <property type="term" value="F:transmembrane transporter activity"/>
    <property type="evidence" value="ECO:0007669"/>
    <property type="project" value="InterPro"/>
</dbReference>